<keyword evidence="1" id="KW-0732">Signal</keyword>
<dbReference type="EMBL" id="FPBO01000004">
    <property type="protein sequence ID" value="SFU52876.1"/>
    <property type="molecule type" value="Genomic_DNA"/>
</dbReference>
<reference evidence="3" key="1">
    <citation type="submission" date="2016-10" db="EMBL/GenBank/DDBJ databases">
        <authorList>
            <person name="Varghese N."/>
            <person name="Submissions S."/>
        </authorList>
    </citation>
    <scope>NUCLEOTIDE SEQUENCE [LARGE SCALE GENOMIC DNA]</scope>
    <source>
        <strain evidence="3">CGMCC 1.11014</strain>
    </source>
</reference>
<protein>
    <submittedName>
        <fullName evidence="2">Uncharacterized protein</fullName>
    </submittedName>
</protein>
<keyword evidence="3" id="KW-1185">Reference proteome</keyword>
<name>A0A1I7GX62_9BURK</name>
<dbReference type="STRING" id="1035707.SAMN05216552_1004164"/>
<organism evidence="2 3">
    <name type="scientific">Pseudoduganella namucuonensis</name>
    <dbReference type="NCBI Taxonomy" id="1035707"/>
    <lineage>
        <taxon>Bacteria</taxon>
        <taxon>Pseudomonadati</taxon>
        <taxon>Pseudomonadota</taxon>
        <taxon>Betaproteobacteria</taxon>
        <taxon>Burkholderiales</taxon>
        <taxon>Oxalobacteraceae</taxon>
        <taxon>Telluria group</taxon>
        <taxon>Pseudoduganella</taxon>
    </lineage>
</organism>
<dbReference type="Proteomes" id="UP000199391">
    <property type="component" value="Unassembled WGS sequence"/>
</dbReference>
<proteinExistence type="predicted"/>
<evidence type="ECO:0000256" key="1">
    <source>
        <dbReference type="SAM" id="SignalP"/>
    </source>
</evidence>
<evidence type="ECO:0000313" key="3">
    <source>
        <dbReference type="Proteomes" id="UP000199391"/>
    </source>
</evidence>
<feature type="signal peptide" evidence="1">
    <location>
        <begin position="1"/>
        <end position="21"/>
    </location>
</feature>
<evidence type="ECO:0000313" key="2">
    <source>
        <dbReference type="EMBL" id="SFU52876.1"/>
    </source>
</evidence>
<gene>
    <name evidence="2" type="ORF">SAMN05216552_1004164</name>
</gene>
<dbReference type="AlphaFoldDB" id="A0A1I7GX62"/>
<accession>A0A1I7GX62</accession>
<feature type="chain" id="PRO_5011527865" evidence="1">
    <location>
        <begin position="22"/>
        <end position="131"/>
    </location>
</feature>
<sequence>MRKSAALVASLSLLALSNPRAAELPPQLGYSIALRNDHGVETQALSLPVGGDTRQLKLVGGVVEVTPPAKAGGISVIKLFADGKPGRLLHTARISRPDGQPVRVAYSLCGGQVGYQSPAPDKLDGCAAGAN</sequence>